<dbReference type="GeneID" id="28842130"/>
<dbReference type="PANTHER" id="PTHR44068">
    <property type="entry name" value="ZGC:194242"/>
    <property type="match status" value="1"/>
</dbReference>
<organism evidence="4 5">
    <name type="scientific">Pseudogymnoascus verrucosus</name>
    <dbReference type="NCBI Taxonomy" id="342668"/>
    <lineage>
        <taxon>Eukaryota</taxon>
        <taxon>Fungi</taxon>
        <taxon>Dikarya</taxon>
        <taxon>Ascomycota</taxon>
        <taxon>Pezizomycotina</taxon>
        <taxon>Leotiomycetes</taxon>
        <taxon>Thelebolales</taxon>
        <taxon>Thelebolaceae</taxon>
        <taxon>Pseudogymnoascus</taxon>
    </lineage>
</organism>
<dbReference type="CDD" id="cd02440">
    <property type="entry name" value="AdoMet_MTases"/>
    <property type="match status" value="1"/>
</dbReference>
<dbReference type="RefSeq" id="XP_018127149.2">
    <property type="nucleotide sequence ID" value="XM_018278163.2"/>
</dbReference>
<evidence type="ECO:0000313" key="5">
    <source>
        <dbReference type="Proteomes" id="UP000091956"/>
    </source>
</evidence>
<dbReference type="InterPro" id="IPR013216">
    <property type="entry name" value="Methyltransf_11"/>
</dbReference>
<dbReference type="GO" id="GO:0005783">
    <property type="term" value="C:endoplasmic reticulum"/>
    <property type="evidence" value="ECO:0007669"/>
    <property type="project" value="TreeGrafter"/>
</dbReference>
<dbReference type="InterPro" id="IPR050447">
    <property type="entry name" value="Erg6_SMT_methyltransf"/>
</dbReference>
<name>A0A1B8GC54_9PEZI</name>
<keyword evidence="5" id="KW-1185">Reference proteome</keyword>
<keyword evidence="1" id="KW-0808">Transferase</keyword>
<protein>
    <recommendedName>
        <fullName evidence="3">Methyltransferase type 11 domain-containing protein</fullName>
    </recommendedName>
</protein>
<dbReference type="AlphaFoldDB" id="A0A1B8GC54"/>
<evidence type="ECO:0000256" key="2">
    <source>
        <dbReference type="SAM" id="MobiDB-lite"/>
    </source>
</evidence>
<dbReference type="Pfam" id="PF08241">
    <property type="entry name" value="Methyltransf_11"/>
    <property type="match status" value="1"/>
</dbReference>
<dbReference type="SUPFAM" id="SSF53335">
    <property type="entry name" value="S-adenosyl-L-methionine-dependent methyltransferases"/>
    <property type="match status" value="1"/>
</dbReference>
<feature type="domain" description="Methyltransferase type 11" evidence="3">
    <location>
        <begin position="206"/>
        <end position="303"/>
    </location>
</feature>
<dbReference type="GO" id="GO:0006696">
    <property type="term" value="P:ergosterol biosynthetic process"/>
    <property type="evidence" value="ECO:0007669"/>
    <property type="project" value="TreeGrafter"/>
</dbReference>
<dbReference type="PANTHER" id="PTHR44068:SF4">
    <property type="entry name" value="S-ADENOSYL-METHIONINE-STEROL-C-METHYLTRANSFERAS (AFU_ORTHOLOGUE AFUA_4G09190)"/>
    <property type="match status" value="1"/>
</dbReference>
<dbReference type="EMBL" id="KV460254">
    <property type="protein sequence ID" value="OBT93416.2"/>
    <property type="molecule type" value="Genomic_DNA"/>
</dbReference>
<accession>A0A1B8GC54</accession>
<gene>
    <name evidence="4" type="ORF">VE01_08744</name>
</gene>
<dbReference type="Proteomes" id="UP000091956">
    <property type="component" value="Unassembled WGS sequence"/>
</dbReference>
<reference evidence="4 5" key="1">
    <citation type="submission" date="2016-03" db="EMBL/GenBank/DDBJ databases">
        <title>Comparative genomics of Pseudogymnoascus destructans, the fungus causing white-nose syndrome of bats.</title>
        <authorList>
            <person name="Palmer J.M."/>
            <person name="Drees K.P."/>
            <person name="Foster J.T."/>
            <person name="Lindner D.L."/>
        </authorList>
    </citation>
    <scope>NUCLEOTIDE SEQUENCE [LARGE SCALE GENOMIC DNA]</scope>
    <source>
        <strain evidence="4 5">UAMH 10579</strain>
    </source>
</reference>
<dbReference type="STRING" id="342668.A0A1B8GC54"/>
<evidence type="ECO:0000259" key="3">
    <source>
        <dbReference type="Pfam" id="PF08241"/>
    </source>
</evidence>
<proteinExistence type="predicted"/>
<evidence type="ECO:0000256" key="1">
    <source>
        <dbReference type="ARBA" id="ARBA00022679"/>
    </source>
</evidence>
<reference evidence="5" key="2">
    <citation type="journal article" date="2018" name="Nat. Commun.">
        <title>Extreme sensitivity to ultraviolet light in the fungal pathogen causing white-nose syndrome of bats.</title>
        <authorList>
            <person name="Palmer J.M."/>
            <person name="Drees K.P."/>
            <person name="Foster J.T."/>
            <person name="Lindner D.L."/>
        </authorList>
    </citation>
    <scope>NUCLEOTIDE SEQUENCE [LARGE SCALE GENOMIC DNA]</scope>
    <source>
        <strain evidence="5">UAMH 10579</strain>
    </source>
</reference>
<evidence type="ECO:0000313" key="4">
    <source>
        <dbReference type="EMBL" id="OBT93416.2"/>
    </source>
</evidence>
<feature type="region of interest" description="Disordered" evidence="2">
    <location>
        <begin position="20"/>
        <end position="49"/>
    </location>
</feature>
<dbReference type="InterPro" id="IPR029063">
    <property type="entry name" value="SAM-dependent_MTases_sf"/>
</dbReference>
<dbReference type="GO" id="GO:0003838">
    <property type="term" value="F:sterol 24-C-methyltransferase activity"/>
    <property type="evidence" value="ECO:0007669"/>
    <property type="project" value="TreeGrafter"/>
</dbReference>
<feature type="compositionally biased region" description="Low complexity" evidence="2">
    <location>
        <begin position="38"/>
        <end position="47"/>
    </location>
</feature>
<dbReference type="Gene3D" id="3.40.50.150">
    <property type="entry name" value="Vaccinia Virus protein VP39"/>
    <property type="match status" value="1"/>
</dbReference>
<sequence>MTYCLPREFPRMTDIHAHTHTDTHTHPHRLSHPGQAASQTSSSYSLSDLENGNLEKGNLGMAALQSPAPRMKAKAKFLRKDGRAKADKHRSASTSRLRTICTSFRYLYNLTPEQVSNYLASYVIYSLDWADEGQMIQALGPDYVEKVGSCLRSYYGVLNHLCALGNVEKMYIPPLIDIHVSVLDNQLLYEESVARDINLKPGDKALDIGCGRGRVAAHMATFSGAKLTGVNIDPNQIAQARTYNEERRLENTFVEADFNNLPLPFADDTFDACYEIQALSLCKDLPALFSELHRVLKPGAKFSILDWVSLPDYDPTNPHHEELMRRVKPLIGAVGTPTPETLATALMEVGFAVRKSDNASVGGLQAPLIAKEDGYFRTARALIKGLVGVKVLPAHLRTLMDRLCLDGEAFVEMDTQRLVSTSYRIIAEKKGQ</sequence>